<keyword evidence="3" id="KW-1185">Reference proteome</keyword>
<gene>
    <name evidence="2" type="ORF">NECAME_13776</name>
</gene>
<evidence type="ECO:0000313" key="2">
    <source>
        <dbReference type="EMBL" id="ETN72693.1"/>
    </source>
</evidence>
<feature type="compositionally biased region" description="Basic and acidic residues" evidence="1">
    <location>
        <begin position="50"/>
        <end position="62"/>
    </location>
</feature>
<sequence>MSQKEHQAPSEETIIFAAKAKTNDIDSSHMDIDINESISWIQTETASRNGGEEKEERGEEDY</sequence>
<evidence type="ECO:0000313" key="3">
    <source>
        <dbReference type="Proteomes" id="UP000053676"/>
    </source>
</evidence>
<protein>
    <submittedName>
        <fullName evidence="2">Uncharacterized protein</fullName>
    </submittedName>
</protein>
<dbReference type="EMBL" id="KI663304">
    <property type="protein sequence ID" value="ETN72693.1"/>
    <property type="molecule type" value="Genomic_DNA"/>
</dbReference>
<dbReference type="Proteomes" id="UP000053676">
    <property type="component" value="Unassembled WGS sequence"/>
</dbReference>
<accession>W2ST50</accession>
<organism evidence="2 3">
    <name type="scientific">Necator americanus</name>
    <name type="common">Human hookworm</name>
    <dbReference type="NCBI Taxonomy" id="51031"/>
    <lineage>
        <taxon>Eukaryota</taxon>
        <taxon>Metazoa</taxon>
        <taxon>Ecdysozoa</taxon>
        <taxon>Nematoda</taxon>
        <taxon>Chromadorea</taxon>
        <taxon>Rhabditida</taxon>
        <taxon>Rhabditina</taxon>
        <taxon>Rhabditomorpha</taxon>
        <taxon>Strongyloidea</taxon>
        <taxon>Ancylostomatidae</taxon>
        <taxon>Bunostominae</taxon>
        <taxon>Necator</taxon>
    </lineage>
</organism>
<name>W2ST50_NECAM</name>
<evidence type="ECO:0000256" key="1">
    <source>
        <dbReference type="SAM" id="MobiDB-lite"/>
    </source>
</evidence>
<dbReference type="KEGG" id="nai:NECAME_13776"/>
<dbReference type="AlphaFoldDB" id="W2ST50"/>
<feature type="region of interest" description="Disordered" evidence="1">
    <location>
        <begin position="42"/>
        <end position="62"/>
    </location>
</feature>
<reference evidence="3" key="1">
    <citation type="journal article" date="2014" name="Nat. Genet.">
        <title>Genome of the human hookworm Necator americanus.</title>
        <authorList>
            <person name="Tang Y.T."/>
            <person name="Gao X."/>
            <person name="Rosa B.A."/>
            <person name="Abubucker S."/>
            <person name="Hallsworth-Pepin K."/>
            <person name="Martin J."/>
            <person name="Tyagi R."/>
            <person name="Heizer E."/>
            <person name="Zhang X."/>
            <person name="Bhonagiri-Palsikar V."/>
            <person name="Minx P."/>
            <person name="Warren W.C."/>
            <person name="Wang Q."/>
            <person name="Zhan B."/>
            <person name="Hotez P.J."/>
            <person name="Sternberg P.W."/>
            <person name="Dougall A."/>
            <person name="Gaze S.T."/>
            <person name="Mulvenna J."/>
            <person name="Sotillo J."/>
            <person name="Ranganathan S."/>
            <person name="Rabelo E.M."/>
            <person name="Wilson R.K."/>
            <person name="Felgner P.L."/>
            <person name="Bethony J."/>
            <person name="Hawdon J.M."/>
            <person name="Gasser R.B."/>
            <person name="Loukas A."/>
            <person name="Mitreva M."/>
        </authorList>
    </citation>
    <scope>NUCLEOTIDE SEQUENCE [LARGE SCALE GENOMIC DNA]</scope>
</reference>
<proteinExistence type="predicted"/>